<dbReference type="RefSeq" id="YP_009903723.1">
    <property type="nucleotide sequence ID" value="NC_049849.1"/>
</dbReference>
<evidence type="ECO:0000313" key="2">
    <source>
        <dbReference type="Proteomes" id="UP000320799"/>
    </source>
</evidence>
<reference evidence="1 2" key="1">
    <citation type="submission" date="2019-06" db="EMBL/GenBank/DDBJ databases">
        <authorList>
            <person name="Kincaid V.D."/>
            <person name="Fuller A."/>
            <person name="Hodges K."/>
            <person name="Bansal M."/>
            <person name="Essig J."/>
            <person name="Johnson A."/>
        </authorList>
    </citation>
    <scope>NUCLEOTIDE SEQUENCE [LARGE SCALE GENOMIC DNA]</scope>
</reference>
<proteinExistence type="predicted"/>
<dbReference type="Proteomes" id="UP000320799">
    <property type="component" value="Segment"/>
</dbReference>
<protein>
    <submittedName>
        <fullName evidence="1">Uncharacterized protein</fullName>
    </submittedName>
</protein>
<accession>A0A514CT82</accession>
<keyword evidence="2" id="KW-1185">Reference proteome</keyword>
<evidence type="ECO:0000313" key="1">
    <source>
        <dbReference type="EMBL" id="QDH83697.1"/>
    </source>
</evidence>
<organism evidence="1 2">
    <name type="scientific">Achromobacter phage Motura</name>
    <dbReference type="NCBI Taxonomy" id="2591403"/>
    <lineage>
        <taxon>Viruses</taxon>
        <taxon>Duplodnaviria</taxon>
        <taxon>Heunggongvirae</taxon>
        <taxon>Uroviricota</taxon>
        <taxon>Caudoviricetes</taxon>
        <taxon>Moturavirus</taxon>
        <taxon>Moturavirus motura</taxon>
    </lineage>
</organism>
<name>A0A514CT82_9CAUD</name>
<sequence>MKPCELIVYNGHQWGRLASAIRYIQMPDTTGEGPDIWERVLPTNLMFEAHYVRIVGNDKPIKNKGSYVEPDYVMELPLAVAEEEDLGGFTGFRAVRFFAEHDDYFFVLGAPKLQTLDQKTIWIGDRTHTLRLLRKVYHEGAHYIVRLEQDDQGAARYTLFNGLTDIQTARSIFNNAKKLHQPETA</sequence>
<dbReference type="KEGG" id="vg:56135999"/>
<dbReference type="EMBL" id="MN094788">
    <property type="protein sequence ID" value="QDH83697.1"/>
    <property type="molecule type" value="Genomic_DNA"/>
</dbReference>
<dbReference type="GeneID" id="56135999"/>